<protein>
    <submittedName>
        <fullName evidence="12">Zinc finger protein 219-like</fullName>
    </submittedName>
</protein>
<feature type="compositionally biased region" description="Polar residues" evidence="9">
    <location>
        <begin position="160"/>
        <end position="173"/>
    </location>
</feature>
<dbReference type="STRING" id="121845.A0A3Q0IN23"/>
<dbReference type="GO" id="GO:0003700">
    <property type="term" value="F:DNA-binding transcription factor activity"/>
    <property type="evidence" value="ECO:0007669"/>
    <property type="project" value="TreeGrafter"/>
</dbReference>
<evidence type="ECO:0000256" key="8">
    <source>
        <dbReference type="PROSITE-ProRule" id="PRU00042"/>
    </source>
</evidence>
<feature type="region of interest" description="Disordered" evidence="9">
    <location>
        <begin position="93"/>
        <end position="211"/>
    </location>
</feature>
<keyword evidence="3" id="KW-0677">Repeat</keyword>
<dbReference type="Pfam" id="PF00096">
    <property type="entry name" value="zf-C2H2"/>
    <property type="match status" value="1"/>
</dbReference>
<dbReference type="GO" id="GO:0008270">
    <property type="term" value="F:zinc ion binding"/>
    <property type="evidence" value="ECO:0007669"/>
    <property type="project" value="UniProtKB-KW"/>
</dbReference>
<organism evidence="11 12">
    <name type="scientific">Diaphorina citri</name>
    <name type="common">Asian citrus psyllid</name>
    <dbReference type="NCBI Taxonomy" id="121845"/>
    <lineage>
        <taxon>Eukaryota</taxon>
        <taxon>Metazoa</taxon>
        <taxon>Ecdysozoa</taxon>
        <taxon>Arthropoda</taxon>
        <taxon>Hexapoda</taxon>
        <taxon>Insecta</taxon>
        <taxon>Pterygota</taxon>
        <taxon>Neoptera</taxon>
        <taxon>Paraneoptera</taxon>
        <taxon>Hemiptera</taxon>
        <taxon>Sternorrhyncha</taxon>
        <taxon>Psylloidea</taxon>
        <taxon>Psyllidae</taxon>
        <taxon>Diaphorininae</taxon>
        <taxon>Diaphorina</taxon>
    </lineage>
</organism>
<keyword evidence="6" id="KW-0238">DNA-binding</keyword>
<evidence type="ECO:0000256" key="4">
    <source>
        <dbReference type="ARBA" id="ARBA00022771"/>
    </source>
</evidence>
<feature type="compositionally biased region" description="Low complexity" evidence="9">
    <location>
        <begin position="107"/>
        <end position="134"/>
    </location>
</feature>
<evidence type="ECO:0000256" key="6">
    <source>
        <dbReference type="ARBA" id="ARBA00023125"/>
    </source>
</evidence>
<dbReference type="PANTHER" id="PTHR24404">
    <property type="entry name" value="ZINC FINGER PROTEIN"/>
    <property type="match status" value="1"/>
</dbReference>
<dbReference type="PANTHER" id="PTHR24404:SF114">
    <property type="entry name" value="KLUMPFUSS, ISOFORM B-RELATED"/>
    <property type="match status" value="1"/>
</dbReference>
<dbReference type="InterPro" id="IPR050589">
    <property type="entry name" value="Ikaros_C2H2-ZF"/>
</dbReference>
<reference evidence="12" key="1">
    <citation type="submission" date="2025-08" db="UniProtKB">
        <authorList>
            <consortium name="RefSeq"/>
        </authorList>
    </citation>
    <scope>IDENTIFICATION</scope>
</reference>
<dbReference type="RefSeq" id="XP_026676053.1">
    <property type="nucleotide sequence ID" value="XM_026820252.1"/>
</dbReference>
<feature type="compositionally biased region" description="Polar residues" evidence="9">
    <location>
        <begin position="142"/>
        <end position="151"/>
    </location>
</feature>
<evidence type="ECO:0000256" key="1">
    <source>
        <dbReference type="ARBA" id="ARBA00004123"/>
    </source>
</evidence>
<evidence type="ECO:0000259" key="10">
    <source>
        <dbReference type="PROSITE" id="PS50157"/>
    </source>
</evidence>
<comment type="subcellular location">
    <subcellularLocation>
        <location evidence="1">Nucleus</location>
    </subcellularLocation>
</comment>
<dbReference type="SUPFAM" id="SSF57667">
    <property type="entry name" value="beta-beta-alpha zinc fingers"/>
    <property type="match status" value="1"/>
</dbReference>
<feature type="domain" description="C2H2-type" evidence="10">
    <location>
        <begin position="29"/>
        <end position="56"/>
    </location>
</feature>
<dbReference type="GO" id="GO:0006357">
    <property type="term" value="P:regulation of transcription by RNA polymerase II"/>
    <property type="evidence" value="ECO:0007669"/>
    <property type="project" value="TreeGrafter"/>
</dbReference>
<dbReference type="Proteomes" id="UP000079169">
    <property type="component" value="Unplaced"/>
</dbReference>
<dbReference type="AlphaFoldDB" id="A0A3Q0IN23"/>
<name>A0A3Q0IN23_DIACI</name>
<keyword evidence="4 8" id="KW-0863">Zinc-finger</keyword>
<proteinExistence type="predicted"/>
<dbReference type="PROSITE" id="PS00028">
    <property type="entry name" value="ZINC_FINGER_C2H2_1"/>
    <property type="match status" value="2"/>
</dbReference>
<dbReference type="GeneID" id="113465599"/>
<evidence type="ECO:0000256" key="9">
    <source>
        <dbReference type="SAM" id="MobiDB-lite"/>
    </source>
</evidence>
<feature type="non-terminal residue" evidence="12">
    <location>
        <position position="1"/>
    </location>
</feature>
<keyword evidence="5" id="KW-0862">Zinc</keyword>
<dbReference type="FunFam" id="3.30.160.60:FF:000110">
    <property type="entry name" value="Zinc finger protein-like"/>
    <property type="match status" value="1"/>
</dbReference>
<evidence type="ECO:0000313" key="11">
    <source>
        <dbReference type="Proteomes" id="UP000079169"/>
    </source>
</evidence>
<evidence type="ECO:0000256" key="3">
    <source>
        <dbReference type="ARBA" id="ARBA00022737"/>
    </source>
</evidence>
<feature type="domain" description="C2H2-type" evidence="10">
    <location>
        <begin position="58"/>
        <end position="82"/>
    </location>
</feature>
<keyword evidence="11" id="KW-1185">Reference proteome</keyword>
<dbReference type="InterPro" id="IPR036236">
    <property type="entry name" value="Znf_C2H2_sf"/>
</dbReference>
<dbReference type="PROSITE" id="PS50157">
    <property type="entry name" value="ZINC_FINGER_C2H2_2"/>
    <property type="match status" value="2"/>
</dbReference>
<dbReference type="GO" id="GO:0005634">
    <property type="term" value="C:nucleus"/>
    <property type="evidence" value="ECO:0007669"/>
    <property type="project" value="UniProtKB-SubCell"/>
</dbReference>
<sequence length="211" mass="22384">TIFLRIKLNYTKVFNYILSCRFSGDRPLYSCENCGKSYLWKQGLNTHKRLHCGKEPRFQCPHCPKKCYQRGNLESHIRNVHSINPITGEFIAAKNASPGRGGPSPALSRGRLSPSPGRGGPSPALSRGRLSPSPGRGGLSPALSNGPSPLSNGRDGLSPALSNGPSPSLTNGRASPLPPGHGGPFMHPDSVNGPFNLSKHFGPSTVKATGN</sequence>
<dbReference type="KEGG" id="dci:113465599"/>
<evidence type="ECO:0000256" key="5">
    <source>
        <dbReference type="ARBA" id="ARBA00022833"/>
    </source>
</evidence>
<evidence type="ECO:0000256" key="2">
    <source>
        <dbReference type="ARBA" id="ARBA00022723"/>
    </source>
</evidence>
<dbReference type="InterPro" id="IPR013087">
    <property type="entry name" value="Znf_C2H2_type"/>
</dbReference>
<dbReference type="PaxDb" id="121845-A0A3Q0IN23"/>
<dbReference type="Gene3D" id="3.30.160.60">
    <property type="entry name" value="Classic Zinc Finger"/>
    <property type="match status" value="2"/>
</dbReference>
<keyword evidence="7" id="KW-0539">Nucleus</keyword>
<gene>
    <name evidence="12" type="primary">LOC113465599</name>
</gene>
<evidence type="ECO:0000313" key="12">
    <source>
        <dbReference type="RefSeq" id="XP_026676053.1"/>
    </source>
</evidence>
<keyword evidence="2" id="KW-0479">Metal-binding</keyword>
<evidence type="ECO:0000256" key="7">
    <source>
        <dbReference type="ARBA" id="ARBA00023242"/>
    </source>
</evidence>
<accession>A0A3Q0IN23</accession>
<dbReference type="GO" id="GO:0000978">
    <property type="term" value="F:RNA polymerase II cis-regulatory region sequence-specific DNA binding"/>
    <property type="evidence" value="ECO:0007669"/>
    <property type="project" value="TreeGrafter"/>
</dbReference>
<dbReference type="SMART" id="SM00355">
    <property type="entry name" value="ZnF_C2H2"/>
    <property type="match status" value="2"/>
</dbReference>